<evidence type="ECO:0000313" key="3">
    <source>
        <dbReference type="EMBL" id="MEQ2311307.1"/>
    </source>
</evidence>
<feature type="region of interest" description="Disordered" evidence="1">
    <location>
        <begin position="82"/>
        <end position="135"/>
    </location>
</feature>
<accession>A0ABV0ZYH0</accession>
<evidence type="ECO:0000313" key="4">
    <source>
        <dbReference type="Proteomes" id="UP001469553"/>
    </source>
</evidence>
<organism evidence="3 4">
    <name type="scientific">Ameca splendens</name>
    <dbReference type="NCBI Taxonomy" id="208324"/>
    <lineage>
        <taxon>Eukaryota</taxon>
        <taxon>Metazoa</taxon>
        <taxon>Chordata</taxon>
        <taxon>Craniata</taxon>
        <taxon>Vertebrata</taxon>
        <taxon>Euteleostomi</taxon>
        <taxon>Actinopterygii</taxon>
        <taxon>Neopterygii</taxon>
        <taxon>Teleostei</taxon>
        <taxon>Neoteleostei</taxon>
        <taxon>Acanthomorphata</taxon>
        <taxon>Ovalentaria</taxon>
        <taxon>Atherinomorphae</taxon>
        <taxon>Cyprinodontiformes</taxon>
        <taxon>Goodeidae</taxon>
        <taxon>Ameca</taxon>
    </lineage>
</organism>
<dbReference type="EMBL" id="JAHRIP010076677">
    <property type="protein sequence ID" value="MEQ2311307.1"/>
    <property type="molecule type" value="Genomic_DNA"/>
</dbReference>
<dbReference type="Pfam" id="PF08926">
    <property type="entry name" value="DUF1908"/>
    <property type="match status" value="1"/>
</dbReference>
<feature type="domain" description="Microtubule-associated serine/threonine-protein kinase pre-PK" evidence="2">
    <location>
        <begin position="119"/>
        <end position="165"/>
    </location>
</feature>
<comment type="caution">
    <text evidence="3">The sequence shown here is derived from an EMBL/GenBank/DDBJ whole genome shotgun (WGS) entry which is preliminary data.</text>
</comment>
<feature type="compositionally biased region" description="Polar residues" evidence="1">
    <location>
        <begin position="110"/>
        <end position="125"/>
    </location>
</feature>
<keyword evidence="4" id="KW-1185">Reference proteome</keyword>
<proteinExistence type="predicted"/>
<name>A0ABV0ZYH0_9TELE</name>
<reference evidence="3 4" key="1">
    <citation type="submission" date="2021-06" db="EMBL/GenBank/DDBJ databases">
        <authorList>
            <person name="Palmer J.M."/>
        </authorList>
    </citation>
    <scope>NUCLEOTIDE SEQUENCE [LARGE SCALE GENOMIC DNA]</scope>
    <source>
        <strain evidence="3 4">AS_MEX2019</strain>
        <tissue evidence="3">Muscle</tissue>
    </source>
</reference>
<dbReference type="Proteomes" id="UP001469553">
    <property type="component" value="Unassembled WGS sequence"/>
</dbReference>
<evidence type="ECO:0000259" key="2">
    <source>
        <dbReference type="Pfam" id="PF08926"/>
    </source>
</evidence>
<feature type="compositionally biased region" description="Polar residues" evidence="1">
    <location>
        <begin position="86"/>
        <end position="103"/>
    </location>
</feature>
<evidence type="ECO:0000256" key="1">
    <source>
        <dbReference type="SAM" id="MobiDB-lite"/>
    </source>
</evidence>
<feature type="non-terminal residue" evidence="3">
    <location>
        <position position="165"/>
    </location>
</feature>
<gene>
    <name evidence="3" type="ORF">AMECASPLE_018493</name>
</gene>
<protein>
    <recommendedName>
        <fullName evidence="2">Microtubule-associated serine/threonine-protein kinase pre-PK domain-containing protein</fullName>
    </recommendedName>
</protein>
<dbReference type="InterPro" id="IPR015022">
    <property type="entry name" value="MAST_pre-PK_dom"/>
</dbReference>
<feature type="compositionally biased region" description="Low complexity" evidence="1">
    <location>
        <begin position="126"/>
        <end position="135"/>
    </location>
</feature>
<sequence>MPQLAADVPVQRKFGPKESTCQQCSGGHNLLYPSSRRFSSVPQKPPLHLPLWHDVDTMSDSSPWMVLSNFNMPHFFSGARLRRSQSCRTSNRKSLIGSGQSSGLPRPHSPLSSLTGSSPQDSPRNFSPSASAHFSFARRTDGRRWSLASLPSSGYGTNTPSSTVS</sequence>